<gene>
    <name evidence="2" type="ORF">GCM10009560_63370</name>
</gene>
<protein>
    <recommendedName>
        <fullName evidence="4">Histidine kinase</fullName>
    </recommendedName>
</protein>
<dbReference type="EMBL" id="BAAAHQ010000040">
    <property type="protein sequence ID" value="GAA0947123.1"/>
    <property type="molecule type" value="Genomic_DNA"/>
</dbReference>
<proteinExistence type="predicted"/>
<feature type="transmembrane region" description="Helical" evidence="1">
    <location>
        <begin position="40"/>
        <end position="59"/>
    </location>
</feature>
<keyword evidence="1" id="KW-0472">Membrane</keyword>
<evidence type="ECO:0008006" key="4">
    <source>
        <dbReference type="Google" id="ProtNLM"/>
    </source>
</evidence>
<dbReference type="Proteomes" id="UP001501578">
    <property type="component" value="Unassembled WGS sequence"/>
</dbReference>
<name>A0ABP4BCQ3_9ACTN</name>
<reference evidence="3" key="1">
    <citation type="journal article" date="2019" name="Int. J. Syst. Evol. Microbiol.">
        <title>The Global Catalogue of Microorganisms (GCM) 10K type strain sequencing project: providing services to taxonomists for standard genome sequencing and annotation.</title>
        <authorList>
            <consortium name="The Broad Institute Genomics Platform"/>
            <consortium name="The Broad Institute Genome Sequencing Center for Infectious Disease"/>
            <person name="Wu L."/>
            <person name="Ma J."/>
        </authorList>
    </citation>
    <scope>NUCLEOTIDE SEQUENCE [LARGE SCALE GENOMIC DNA]</scope>
    <source>
        <strain evidence="3">JCM 11136</strain>
    </source>
</reference>
<feature type="transmembrane region" description="Helical" evidence="1">
    <location>
        <begin position="71"/>
        <end position="90"/>
    </location>
</feature>
<evidence type="ECO:0000313" key="3">
    <source>
        <dbReference type="Proteomes" id="UP001501578"/>
    </source>
</evidence>
<sequence length="242" mass="26061">MPQKSAPLEVRLSRAAVAAFAVFLMGSTFAHYLADGAAHRLLALVLAAAVVVLYVVTACTTPGRRRRRWSLGAMAFLVYAPLPLLGEWWAAPGVFLASAVLALLAAPHSLLVFVAVILAEAVKAVLLGDVFREVLSWTLTATAAAVLLAGLTHFAETARLLYETRADLAEAMVAAQRARATRELEVILGRRLDVIAAQGHKVLAGTDVENDLGRMLDMAREAQREVRGFAHREQSKESIAEK</sequence>
<feature type="transmembrane region" description="Helical" evidence="1">
    <location>
        <begin position="134"/>
        <end position="155"/>
    </location>
</feature>
<evidence type="ECO:0000313" key="2">
    <source>
        <dbReference type="EMBL" id="GAA0947123.1"/>
    </source>
</evidence>
<dbReference type="RefSeq" id="WP_343953827.1">
    <property type="nucleotide sequence ID" value="NZ_BAAAHQ010000040.1"/>
</dbReference>
<accession>A0ABP4BCQ3</accession>
<comment type="caution">
    <text evidence="2">The sequence shown here is derived from an EMBL/GenBank/DDBJ whole genome shotgun (WGS) entry which is preliminary data.</text>
</comment>
<evidence type="ECO:0000256" key="1">
    <source>
        <dbReference type="SAM" id="Phobius"/>
    </source>
</evidence>
<feature type="transmembrane region" description="Helical" evidence="1">
    <location>
        <begin position="12"/>
        <end position="34"/>
    </location>
</feature>
<keyword evidence="3" id="KW-1185">Reference proteome</keyword>
<keyword evidence="1" id="KW-1133">Transmembrane helix</keyword>
<organism evidence="2 3">
    <name type="scientific">Nonomuraea longicatena</name>
    <dbReference type="NCBI Taxonomy" id="83682"/>
    <lineage>
        <taxon>Bacteria</taxon>
        <taxon>Bacillati</taxon>
        <taxon>Actinomycetota</taxon>
        <taxon>Actinomycetes</taxon>
        <taxon>Streptosporangiales</taxon>
        <taxon>Streptosporangiaceae</taxon>
        <taxon>Nonomuraea</taxon>
    </lineage>
</organism>
<keyword evidence="1" id="KW-0812">Transmembrane</keyword>
<feature type="transmembrane region" description="Helical" evidence="1">
    <location>
        <begin position="96"/>
        <end position="122"/>
    </location>
</feature>